<accession>A0A1Y2H130</accession>
<reference evidence="4 5" key="1">
    <citation type="submission" date="2016-07" db="EMBL/GenBank/DDBJ databases">
        <title>Pervasive Adenine N6-methylation of Active Genes in Fungi.</title>
        <authorList>
            <consortium name="DOE Joint Genome Institute"/>
            <person name="Mondo S.J."/>
            <person name="Dannebaum R.O."/>
            <person name="Kuo R.C."/>
            <person name="Labutti K."/>
            <person name="Haridas S."/>
            <person name="Kuo A."/>
            <person name="Salamov A."/>
            <person name="Ahrendt S.R."/>
            <person name="Lipzen A."/>
            <person name="Sullivan W."/>
            <person name="Andreopoulos W.B."/>
            <person name="Clum A."/>
            <person name="Lindquist E."/>
            <person name="Daum C."/>
            <person name="Ramamoorthy G.K."/>
            <person name="Gryganskyi A."/>
            <person name="Culley D."/>
            <person name="Magnuson J.K."/>
            <person name="James T.Y."/>
            <person name="O'Malley M.A."/>
            <person name="Stajich J.E."/>
            <person name="Spatafora J.W."/>
            <person name="Visel A."/>
            <person name="Grigoriev I.V."/>
        </authorList>
    </citation>
    <scope>NUCLEOTIDE SEQUENCE [LARGE SCALE GENOMIC DNA]</scope>
    <source>
        <strain evidence="4 5">NRRL 3116</strain>
    </source>
</reference>
<dbReference type="SUPFAM" id="SSF47473">
    <property type="entry name" value="EF-hand"/>
    <property type="match status" value="1"/>
</dbReference>
<dbReference type="STRING" id="64571.A0A1Y2H130"/>
<dbReference type="CDD" id="cd00051">
    <property type="entry name" value="EFh"/>
    <property type="match status" value="1"/>
</dbReference>
<dbReference type="InParanoid" id="A0A1Y2H130"/>
<dbReference type="InterPro" id="IPR011992">
    <property type="entry name" value="EF-hand-dom_pair"/>
</dbReference>
<evidence type="ECO:0000256" key="1">
    <source>
        <dbReference type="ARBA" id="ARBA00022737"/>
    </source>
</evidence>
<keyword evidence="1" id="KW-0677">Repeat</keyword>
<dbReference type="PROSITE" id="PS00018">
    <property type="entry name" value="EF_HAND_1"/>
    <property type="match status" value="2"/>
</dbReference>
<proteinExistence type="predicted"/>
<dbReference type="EMBL" id="MCFF01000002">
    <property type="protein sequence ID" value="ORZ28258.1"/>
    <property type="molecule type" value="Genomic_DNA"/>
</dbReference>
<dbReference type="AlphaFoldDB" id="A0A1Y2H130"/>
<evidence type="ECO:0000259" key="3">
    <source>
        <dbReference type="PROSITE" id="PS50222"/>
    </source>
</evidence>
<feature type="domain" description="EF-hand" evidence="3">
    <location>
        <begin position="49"/>
        <end position="84"/>
    </location>
</feature>
<gene>
    <name evidence="4" type="ORF">BCR41DRAFT_316815</name>
</gene>
<dbReference type="InterPro" id="IPR051111">
    <property type="entry name" value="Ca-binding_regulatory"/>
</dbReference>
<dbReference type="SMART" id="SM00054">
    <property type="entry name" value="EFh"/>
    <property type="match status" value="2"/>
</dbReference>
<dbReference type="GO" id="GO:0032588">
    <property type="term" value="C:trans-Golgi network membrane"/>
    <property type="evidence" value="ECO:0007669"/>
    <property type="project" value="TreeGrafter"/>
</dbReference>
<comment type="caution">
    <text evidence="4">The sequence shown here is derived from an EMBL/GenBank/DDBJ whole genome shotgun (WGS) entry which is preliminary data.</text>
</comment>
<dbReference type="Gene3D" id="1.10.238.10">
    <property type="entry name" value="EF-hand"/>
    <property type="match status" value="1"/>
</dbReference>
<evidence type="ECO:0000313" key="4">
    <source>
        <dbReference type="EMBL" id="ORZ28258.1"/>
    </source>
</evidence>
<dbReference type="PROSITE" id="PS50222">
    <property type="entry name" value="EF_HAND_2"/>
    <property type="match status" value="2"/>
</dbReference>
<dbReference type="GeneID" id="33563092"/>
<name>A0A1Y2H130_9FUNG</name>
<sequence>MATPQQNINFTPEELAKFKEAFTSYDKDKNGRIATDELKQLAASVGQEASDEELGFVIKAFDTNGDGELDFDEFLGLLATLRSASRDF</sequence>
<dbReference type="InterPro" id="IPR018247">
    <property type="entry name" value="EF_Hand_1_Ca_BS"/>
</dbReference>
<dbReference type="InterPro" id="IPR002048">
    <property type="entry name" value="EF_hand_dom"/>
</dbReference>
<dbReference type="FunFam" id="1.10.238.10:FF:000178">
    <property type="entry name" value="Calmodulin-2 A"/>
    <property type="match status" value="1"/>
</dbReference>
<feature type="domain" description="EF-hand" evidence="3">
    <location>
        <begin position="13"/>
        <end position="48"/>
    </location>
</feature>
<dbReference type="OrthoDB" id="26525at2759"/>
<dbReference type="GO" id="GO:0005509">
    <property type="term" value="F:calcium ion binding"/>
    <property type="evidence" value="ECO:0007669"/>
    <property type="project" value="InterPro"/>
</dbReference>
<protein>
    <recommendedName>
        <fullName evidence="3">EF-hand domain-containing protein</fullName>
    </recommendedName>
</protein>
<dbReference type="PANTHER" id="PTHR46311:SF5">
    <property type="entry name" value="EF-HAND DOMAIN-CONTAINING PROTEIN"/>
    <property type="match status" value="1"/>
</dbReference>
<evidence type="ECO:0000256" key="2">
    <source>
        <dbReference type="ARBA" id="ARBA00022837"/>
    </source>
</evidence>
<dbReference type="RefSeq" id="XP_021885943.1">
    <property type="nucleotide sequence ID" value="XM_022021248.1"/>
</dbReference>
<organism evidence="4 5">
    <name type="scientific">Lobosporangium transversale</name>
    <dbReference type="NCBI Taxonomy" id="64571"/>
    <lineage>
        <taxon>Eukaryota</taxon>
        <taxon>Fungi</taxon>
        <taxon>Fungi incertae sedis</taxon>
        <taxon>Mucoromycota</taxon>
        <taxon>Mortierellomycotina</taxon>
        <taxon>Mortierellomycetes</taxon>
        <taxon>Mortierellales</taxon>
        <taxon>Mortierellaceae</taxon>
        <taxon>Lobosporangium</taxon>
    </lineage>
</organism>
<evidence type="ECO:0000313" key="5">
    <source>
        <dbReference type="Proteomes" id="UP000193648"/>
    </source>
</evidence>
<dbReference type="PANTHER" id="PTHR46311">
    <property type="entry name" value="CALCIUM-BINDING PROTEIN 8-RELATED"/>
    <property type="match status" value="1"/>
</dbReference>
<keyword evidence="2" id="KW-0106">Calcium</keyword>
<dbReference type="Proteomes" id="UP000193648">
    <property type="component" value="Unassembled WGS sequence"/>
</dbReference>
<dbReference type="Pfam" id="PF13499">
    <property type="entry name" value="EF-hand_7"/>
    <property type="match status" value="1"/>
</dbReference>
<keyword evidence="5" id="KW-1185">Reference proteome</keyword>